<protein>
    <recommendedName>
        <fullName evidence="3">DUF4349 domain-containing protein</fullName>
    </recommendedName>
</protein>
<keyword evidence="2" id="KW-0472">Membrane</keyword>
<dbReference type="AlphaFoldDB" id="B8GGM3"/>
<organism evidence="4 5">
    <name type="scientific">Methanosphaerula palustris (strain ATCC BAA-1556 / DSM 19958 / E1-9c)</name>
    <dbReference type="NCBI Taxonomy" id="521011"/>
    <lineage>
        <taxon>Archaea</taxon>
        <taxon>Methanobacteriati</taxon>
        <taxon>Methanobacteriota</taxon>
        <taxon>Stenosarchaea group</taxon>
        <taxon>Methanomicrobia</taxon>
        <taxon>Methanomicrobiales</taxon>
        <taxon>Methanoregulaceae</taxon>
        <taxon>Methanosphaerula</taxon>
    </lineage>
</organism>
<evidence type="ECO:0000256" key="2">
    <source>
        <dbReference type="SAM" id="Phobius"/>
    </source>
</evidence>
<keyword evidence="5" id="KW-1185">Reference proteome</keyword>
<keyword evidence="2" id="KW-1133">Transmembrane helix</keyword>
<dbReference type="RefSeq" id="WP_012617597.1">
    <property type="nucleotide sequence ID" value="NC_011832.1"/>
</dbReference>
<dbReference type="EMBL" id="CP001338">
    <property type="protein sequence ID" value="ACL16278.1"/>
    <property type="molecule type" value="Genomic_DNA"/>
</dbReference>
<keyword evidence="1" id="KW-0175">Coiled coil</keyword>
<name>B8GGM3_METPE</name>
<feature type="coiled-coil region" evidence="1">
    <location>
        <begin position="164"/>
        <end position="221"/>
    </location>
</feature>
<feature type="transmembrane region" description="Helical" evidence="2">
    <location>
        <begin position="262"/>
        <end position="284"/>
    </location>
</feature>
<evidence type="ECO:0000313" key="4">
    <source>
        <dbReference type="EMBL" id="ACL16278.1"/>
    </source>
</evidence>
<evidence type="ECO:0000256" key="1">
    <source>
        <dbReference type="SAM" id="Coils"/>
    </source>
</evidence>
<proteinExistence type="predicted"/>
<dbReference type="PROSITE" id="PS51257">
    <property type="entry name" value="PROKAR_LIPOPROTEIN"/>
    <property type="match status" value="1"/>
</dbReference>
<dbReference type="KEGG" id="mpl:Mpal_0926"/>
<dbReference type="HOGENOM" id="CLU_046535_1_2_2"/>
<evidence type="ECO:0000313" key="5">
    <source>
        <dbReference type="Proteomes" id="UP000002457"/>
    </source>
</evidence>
<sequence>MDRRVVWVPALVILVIGLVVAGCMTYPVNNAGSSGASPPVTDVYVGTTSDQKAVAPVSTAASDSVSSANTAETGVVVDQKIVYTAQVGLEVKDVLTAVDTLKTIAAGRGGYLASSSLTTQGETRSAKVVFRVPAAAFENALADVKAAGNVQSVSQSGEDVTADYVDLNAQKTSYQNQLTQYNELMKKSVKVEDIIAVQEQIDRVQTNLDRLEGRLRVLNNRTALSTITVNLKEPAPIGGSSGNSIIDTINTGIAGFFGMIEWLIIAFLTLLPLFIVGGAVYGVYRWRRSKRGEIPVAPVQEPREK</sequence>
<evidence type="ECO:0000259" key="3">
    <source>
        <dbReference type="Pfam" id="PF14257"/>
    </source>
</evidence>
<dbReference type="Proteomes" id="UP000002457">
    <property type="component" value="Chromosome"/>
</dbReference>
<accession>B8GGM3</accession>
<dbReference type="InterPro" id="IPR025645">
    <property type="entry name" value="DUF4349"/>
</dbReference>
<keyword evidence="2" id="KW-0812">Transmembrane</keyword>
<dbReference type="eggNOG" id="arCOG04609">
    <property type="taxonomic scope" value="Archaea"/>
</dbReference>
<dbReference type="Pfam" id="PF14257">
    <property type="entry name" value="DUF4349"/>
    <property type="match status" value="1"/>
</dbReference>
<dbReference type="GeneID" id="7272419"/>
<feature type="domain" description="DUF4349" evidence="3">
    <location>
        <begin position="79"/>
        <end position="285"/>
    </location>
</feature>
<dbReference type="OrthoDB" id="242217at2157"/>
<reference evidence="4 5" key="1">
    <citation type="journal article" date="2015" name="Genome Announc.">
        <title>Complete Genome Sequence of Methanosphaerula palustris E1-9CT, a Hydrogenotrophic Methanogen Isolated from a Minerotrophic Fen Peatland.</title>
        <authorList>
            <person name="Cadillo-Quiroz H."/>
            <person name="Browne P."/>
            <person name="Kyrpides N."/>
            <person name="Woyke T."/>
            <person name="Goodwin L."/>
            <person name="Detter C."/>
            <person name="Yavitt J.B."/>
            <person name="Zinder S.H."/>
        </authorList>
    </citation>
    <scope>NUCLEOTIDE SEQUENCE [LARGE SCALE GENOMIC DNA]</scope>
    <source>
        <strain evidence="5">ATCC BAA-1556 / DSM 19958 / E1-9c</strain>
    </source>
</reference>
<gene>
    <name evidence="4" type="ordered locus">Mpal_0926</name>
</gene>